<keyword evidence="4 6" id="KW-0479">Metal-binding</keyword>
<dbReference type="GO" id="GO:0005506">
    <property type="term" value="F:iron ion binding"/>
    <property type="evidence" value="ECO:0007669"/>
    <property type="project" value="InterPro"/>
</dbReference>
<evidence type="ECO:0000256" key="7">
    <source>
        <dbReference type="RuleBase" id="RU000461"/>
    </source>
</evidence>
<evidence type="ECO:0000313" key="10">
    <source>
        <dbReference type="Proteomes" id="UP000807353"/>
    </source>
</evidence>
<dbReference type="Gene3D" id="1.10.630.10">
    <property type="entry name" value="Cytochrome P450"/>
    <property type="match status" value="1"/>
</dbReference>
<dbReference type="PANTHER" id="PTHR24305">
    <property type="entry name" value="CYTOCHROME P450"/>
    <property type="match status" value="1"/>
</dbReference>
<name>A0A9P6CA06_9AGAR</name>
<keyword evidence="6 7" id="KW-0349">Heme</keyword>
<dbReference type="SUPFAM" id="SSF48264">
    <property type="entry name" value="Cytochrome P450"/>
    <property type="match status" value="1"/>
</dbReference>
<proteinExistence type="inferred from homology"/>
<comment type="similarity">
    <text evidence="3 7">Belongs to the cytochrome P450 family.</text>
</comment>
<dbReference type="CDD" id="cd11062">
    <property type="entry name" value="CYP58-like"/>
    <property type="match status" value="1"/>
</dbReference>
<sequence>MGFLTPQRLLTGAAYFFTAYIVLRIATIIRLLYFHPLRSFPGPRLAVITRWYRGYFDVILQGEWLRHLQYLHTVYGEVVRIGPNEVHFSMPQAYAEIYASGSPFTKEPVLYKCFGMDEGSFAIVDPHKSKKRREMLLPLFSRRAILKLENIVQEKVHTLITRIVAHGRKPVDMSLAFRCTTFDTISDYCFAQSFNALGAEGFQHPLLINMQTSIKYFWLLRYFPFILPLAYSMPQWLAERSNPLYKEFNVVRLQVEAQVDKFLASEAELENADHETVYHHLIRPKSEKNHETPSRASLFDEALVLLQAGSDTVGHTCIIGTFHALRDNHIHMKLSNELQEAWPNKEARISLSTLERLPYLTAFIKESLRVSHGVITPLARVVPKDTTIAGYPVPAGTIVSTGSTFMHNEPGVFLDPLKFNPERWLAEDTRDLDNHFVPFSRGPRMCIGFNLAWCELYLIFANIFRKLDMEIFETTEKDFDYKEIFVPIRQGRHLRALVAEKAL</sequence>
<keyword evidence="7" id="KW-0503">Monooxygenase</keyword>
<keyword evidence="7" id="KW-0560">Oxidoreductase</keyword>
<feature type="transmembrane region" description="Helical" evidence="8">
    <location>
        <begin position="12"/>
        <end position="34"/>
    </location>
</feature>
<dbReference type="PANTHER" id="PTHR24305:SF152">
    <property type="entry name" value="P450, PUTATIVE (EUROFUNG)-RELATED"/>
    <property type="match status" value="1"/>
</dbReference>
<dbReference type="PROSITE" id="PS00086">
    <property type="entry name" value="CYTOCHROME_P450"/>
    <property type="match status" value="1"/>
</dbReference>
<keyword evidence="8" id="KW-1133">Transmembrane helix</keyword>
<dbReference type="InterPro" id="IPR001128">
    <property type="entry name" value="Cyt_P450"/>
</dbReference>
<dbReference type="InterPro" id="IPR050121">
    <property type="entry name" value="Cytochrome_P450_monoxygenase"/>
</dbReference>
<evidence type="ECO:0000256" key="4">
    <source>
        <dbReference type="ARBA" id="ARBA00022723"/>
    </source>
</evidence>
<organism evidence="9 10">
    <name type="scientific">Collybia nuda</name>
    <dbReference type="NCBI Taxonomy" id="64659"/>
    <lineage>
        <taxon>Eukaryota</taxon>
        <taxon>Fungi</taxon>
        <taxon>Dikarya</taxon>
        <taxon>Basidiomycota</taxon>
        <taxon>Agaricomycotina</taxon>
        <taxon>Agaricomycetes</taxon>
        <taxon>Agaricomycetidae</taxon>
        <taxon>Agaricales</taxon>
        <taxon>Tricholomatineae</taxon>
        <taxon>Clitocybaceae</taxon>
        <taxon>Collybia</taxon>
    </lineage>
</organism>
<dbReference type="AlphaFoldDB" id="A0A9P6CA06"/>
<evidence type="ECO:0000256" key="3">
    <source>
        <dbReference type="ARBA" id="ARBA00010617"/>
    </source>
</evidence>
<dbReference type="InterPro" id="IPR017972">
    <property type="entry name" value="Cyt_P450_CS"/>
</dbReference>
<evidence type="ECO:0000256" key="8">
    <source>
        <dbReference type="SAM" id="Phobius"/>
    </source>
</evidence>
<feature type="binding site" description="axial binding residue" evidence="6">
    <location>
        <position position="446"/>
    </location>
    <ligand>
        <name>heme</name>
        <dbReference type="ChEBI" id="CHEBI:30413"/>
    </ligand>
    <ligandPart>
        <name>Fe</name>
        <dbReference type="ChEBI" id="CHEBI:18248"/>
    </ligandPart>
</feature>
<keyword evidence="10" id="KW-1185">Reference proteome</keyword>
<keyword evidence="8" id="KW-0472">Membrane</keyword>
<keyword evidence="8" id="KW-0812">Transmembrane</keyword>
<evidence type="ECO:0000256" key="2">
    <source>
        <dbReference type="ARBA" id="ARBA00005179"/>
    </source>
</evidence>
<dbReference type="GO" id="GO:0020037">
    <property type="term" value="F:heme binding"/>
    <property type="evidence" value="ECO:0007669"/>
    <property type="project" value="InterPro"/>
</dbReference>
<evidence type="ECO:0000256" key="6">
    <source>
        <dbReference type="PIRSR" id="PIRSR602403-1"/>
    </source>
</evidence>
<dbReference type="Proteomes" id="UP000807353">
    <property type="component" value="Unassembled WGS sequence"/>
</dbReference>
<protein>
    <submittedName>
        <fullName evidence="9">Cytochrome P450</fullName>
    </submittedName>
</protein>
<gene>
    <name evidence="9" type="ORF">BDZ94DRAFT_1174670</name>
</gene>
<keyword evidence="5 6" id="KW-0408">Iron</keyword>
<accession>A0A9P6CA06</accession>
<dbReference type="InterPro" id="IPR002403">
    <property type="entry name" value="Cyt_P450_E_grp-IV"/>
</dbReference>
<dbReference type="Pfam" id="PF00067">
    <property type="entry name" value="p450"/>
    <property type="match status" value="1"/>
</dbReference>
<dbReference type="GO" id="GO:0004497">
    <property type="term" value="F:monooxygenase activity"/>
    <property type="evidence" value="ECO:0007669"/>
    <property type="project" value="UniProtKB-KW"/>
</dbReference>
<evidence type="ECO:0000256" key="1">
    <source>
        <dbReference type="ARBA" id="ARBA00001971"/>
    </source>
</evidence>
<evidence type="ECO:0000313" key="9">
    <source>
        <dbReference type="EMBL" id="KAF9457911.1"/>
    </source>
</evidence>
<dbReference type="GO" id="GO:0016705">
    <property type="term" value="F:oxidoreductase activity, acting on paired donors, with incorporation or reduction of molecular oxygen"/>
    <property type="evidence" value="ECO:0007669"/>
    <property type="project" value="InterPro"/>
</dbReference>
<evidence type="ECO:0000256" key="5">
    <source>
        <dbReference type="ARBA" id="ARBA00023004"/>
    </source>
</evidence>
<comment type="pathway">
    <text evidence="2">Secondary metabolite biosynthesis.</text>
</comment>
<dbReference type="InterPro" id="IPR036396">
    <property type="entry name" value="Cyt_P450_sf"/>
</dbReference>
<dbReference type="PRINTS" id="PR00465">
    <property type="entry name" value="EP450IV"/>
</dbReference>
<comment type="caution">
    <text evidence="9">The sequence shown here is derived from an EMBL/GenBank/DDBJ whole genome shotgun (WGS) entry which is preliminary data.</text>
</comment>
<comment type="cofactor">
    <cofactor evidence="1 6">
        <name>heme</name>
        <dbReference type="ChEBI" id="CHEBI:30413"/>
    </cofactor>
</comment>
<dbReference type="OrthoDB" id="1470350at2759"/>
<reference evidence="9" key="1">
    <citation type="submission" date="2020-11" db="EMBL/GenBank/DDBJ databases">
        <authorList>
            <consortium name="DOE Joint Genome Institute"/>
            <person name="Ahrendt S."/>
            <person name="Riley R."/>
            <person name="Andreopoulos W."/>
            <person name="Labutti K."/>
            <person name="Pangilinan J."/>
            <person name="Ruiz-Duenas F.J."/>
            <person name="Barrasa J.M."/>
            <person name="Sanchez-Garcia M."/>
            <person name="Camarero S."/>
            <person name="Miyauchi S."/>
            <person name="Serrano A."/>
            <person name="Linde D."/>
            <person name="Babiker R."/>
            <person name="Drula E."/>
            <person name="Ayuso-Fernandez I."/>
            <person name="Pacheco R."/>
            <person name="Padilla G."/>
            <person name="Ferreira P."/>
            <person name="Barriuso J."/>
            <person name="Kellner H."/>
            <person name="Castanera R."/>
            <person name="Alfaro M."/>
            <person name="Ramirez L."/>
            <person name="Pisabarro A.G."/>
            <person name="Kuo A."/>
            <person name="Tritt A."/>
            <person name="Lipzen A."/>
            <person name="He G."/>
            <person name="Yan M."/>
            <person name="Ng V."/>
            <person name="Cullen D."/>
            <person name="Martin F."/>
            <person name="Rosso M.-N."/>
            <person name="Henrissat B."/>
            <person name="Hibbett D."/>
            <person name="Martinez A.T."/>
            <person name="Grigoriev I.V."/>
        </authorList>
    </citation>
    <scope>NUCLEOTIDE SEQUENCE</scope>
    <source>
        <strain evidence="9">CBS 247.69</strain>
    </source>
</reference>
<dbReference type="EMBL" id="MU150354">
    <property type="protein sequence ID" value="KAF9457911.1"/>
    <property type="molecule type" value="Genomic_DNA"/>
</dbReference>